<feature type="compositionally biased region" description="Basic and acidic residues" evidence="1">
    <location>
        <begin position="155"/>
        <end position="176"/>
    </location>
</feature>
<organism evidence="2">
    <name type="scientific">uncultured Nocardioidaceae bacterium</name>
    <dbReference type="NCBI Taxonomy" id="253824"/>
    <lineage>
        <taxon>Bacteria</taxon>
        <taxon>Bacillati</taxon>
        <taxon>Actinomycetota</taxon>
        <taxon>Actinomycetes</taxon>
        <taxon>Propionibacteriales</taxon>
        <taxon>Nocardioidaceae</taxon>
        <taxon>environmental samples</taxon>
    </lineage>
</organism>
<accession>A0A6J4LVF1</accession>
<proteinExistence type="predicted"/>
<feature type="region of interest" description="Disordered" evidence="1">
    <location>
        <begin position="1"/>
        <end position="110"/>
    </location>
</feature>
<dbReference type="EMBL" id="CADCUI010000021">
    <property type="protein sequence ID" value="CAA9342669.1"/>
    <property type="molecule type" value="Genomic_DNA"/>
</dbReference>
<feature type="compositionally biased region" description="Basic residues" evidence="1">
    <location>
        <begin position="67"/>
        <end position="76"/>
    </location>
</feature>
<feature type="compositionally biased region" description="Basic and acidic residues" evidence="1">
    <location>
        <begin position="26"/>
        <end position="42"/>
    </location>
</feature>
<gene>
    <name evidence="2" type="ORF">AVDCRST_MAG34-1034</name>
</gene>
<evidence type="ECO:0000313" key="2">
    <source>
        <dbReference type="EMBL" id="CAA9342669.1"/>
    </source>
</evidence>
<sequence>GLLGDGDRPPQAGRPPARGVVLAAGRGDHAADGRRLHDDRPGSDLLPRHRGPGVRPDDGGDRGAAGQRRRPRRRAEHRPVRLHLAAGTPAGHGGAGHGPARGHHDARAPGFQRRGAVHAGVLPGPERAVTGARLPLQAGHVLPLRAHGPAAAGQRARDPDARPPARRPSDRARRLAVDGALGRAGPL</sequence>
<feature type="compositionally biased region" description="Gly residues" evidence="1">
    <location>
        <begin position="90"/>
        <end position="99"/>
    </location>
</feature>
<feature type="non-terminal residue" evidence="2">
    <location>
        <position position="1"/>
    </location>
</feature>
<protein>
    <submittedName>
        <fullName evidence="2">Uncharacterized protein</fullName>
    </submittedName>
</protein>
<feature type="compositionally biased region" description="Low complexity" evidence="1">
    <location>
        <begin position="9"/>
        <end position="25"/>
    </location>
</feature>
<feature type="non-terminal residue" evidence="2">
    <location>
        <position position="187"/>
    </location>
</feature>
<feature type="region of interest" description="Disordered" evidence="1">
    <location>
        <begin position="145"/>
        <end position="187"/>
    </location>
</feature>
<evidence type="ECO:0000256" key="1">
    <source>
        <dbReference type="SAM" id="MobiDB-lite"/>
    </source>
</evidence>
<dbReference type="AlphaFoldDB" id="A0A6J4LVF1"/>
<name>A0A6J4LVF1_9ACTN</name>
<reference evidence="2" key="1">
    <citation type="submission" date="2020-02" db="EMBL/GenBank/DDBJ databases">
        <authorList>
            <person name="Meier V. D."/>
        </authorList>
    </citation>
    <scope>NUCLEOTIDE SEQUENCE</scope>
    <source>
        <strain evidence="2">AVDCRST_MAG34</strain>
    </source>
</reference>